<gene>
    <name evidence="6" type="primary">LOC117644725</name>
</gene>
<evidence type="ECO:0000313" key="6">
    <source>
        <dbReference type="RefSeq" id="XP_034240229.1"/>
    </source>
</evidence>
<dbReference type="InterPro" id="IPR036291">
    <property type="entry name" value="NAD(P)-bd_dom_sf"/>
</dbReference>
<dbReference type="InterPro" id="IPR050177">
    <property type="entry name" value="Lipid_A_modif_metabolic_enz"/>
</dbReference>
<sequence length="399" mass="42660">MEAGKEVVVVTGGSGFLGQHVVKHLQAEASVREVRVVDVRPYSNLLGAASPRVPVHWTCADLADEAAEAVAACEEAFRGADLVIHCAGLDDRSHPADLGALHRNNVQATEAVVALCQRLSVPRLVVTSSMEVIMVPYLRGVLGKAMGSFTVIVNQTEARALPPSDPDVLPPHAASKLRAERVALQANGAPLQDGGVLRTVALRPPLLYGEEDHSLVPALLRLAKLCDNTLLQLGGAANRQQHAYVGNVAWAHVCAGRALAAECLSDTVEAQSVAGLAVFVTDDSPRGDLLRLTQMLLTFPDVSGVGTPSLVRVRGWPLPAWTSYLAAVAAETLLASWTKSQLPVQPSALVRYLSSFVSLSRLRAETRLRYTPKYAAEDAIARSRAYYARAKDLKALVQQ</sequence>
<dbReference type="FunCoup" id="A0A6P8ZM98">
    <property type="interactions" value="19"/>
</dbReference>
<dbReference type="Gene3D" id="3.40.50.720">
    <property type="entry name" value="NAD(P)-binding Rossmann-like Domain"/>
    <property type="match status" value="1"/>
</dbReference>
<proteinExistence type="inferred from homology"/>
<keyword evidence="5" id="KW-1185">Reference proteome</keyword>
<dbReference type="GO" id="GO:0006694">
    <property type="term" value="P:steroid biosynthetic process"/>
    <property type="evidence" value="ECO:0007669"/>
    <property type="project" value="InterPro"/>
</dbReference>
<dbReference type="RefSeq" id="XP_034240229.1">
    <property type="nucleotide sequence ID" value="XM_034384338.1"/>
</dbReference>
<feature type="domain" description="Ketoreductase" evidence="4">
    <location>
        <begin position="6"/>
        <end position="155"/>
    </location>
</feature>
<evidence type="ECO:0000256" key="2">
    <source>
        <dbReference type="ARBA" id="ARBA00023002"/>
    </source>
</evidence>
<comment type="similarity">
    <text evidence="1 3">Belongs to the 3-beta-HSD family.</text>
</comment>
<evidence type="ECO:0000256" key="1">
    <source>
        <dbReference type="ARBA" id="ARBA00009219"/>
    </source>
</evidence>
<dbReference type="AlphaFoldDB" id="A0A6P8ZM98"/>
<dbReference type="KEGG" id="tpal:117644725"/>
<dbReference type="InParanoid" id="A0A6P8ZM98"/>
<dbReference type="Proteomes" id="UP000515158">
    <property type="component" value="Unplaced"/>
</dbReference>
<name>A0A6P8ZM98_THRPL</name>
<dbReference type="GO" id="GO:0016616">
    <property type="term" value="F:oxidoreductase activity, acting on the CH-OH group of donors, NAD or NADP as acceptor"/>
    <property type="evidence" value="ECO:0007669"/>
    <property type="project" value="InterPro"/>
</dbReference>
<dbReference type="SMART" id="SM00822">
    <property type="entry name" value="PKS_KR"/>
    <property type="match status" value="1"/>
</dbReference>
<dbReference type="PANTHER" id="PTHR43245">
    <property type="entry name" value="BIFUNCTIONAL POLYMYXIN RESISTANCE PROTEIN ARNA"/>
    <property type="match status" value="1"/>
</dbReference>
<dbReference type="SUPFAM" id="SSF51735">
    <property type="entry name" value="NAD(P)-binding Rossmann-fold domains"/>
    <property type="match status" value="1"/>
</dbReference>
<dbReference type="PANTHER" id="PTHR43245:SF51">
    <property type="entry name" value="SHORT CHAIN DEHYDROGENASE_REDUCTASE FAMILY 42E, MEMBER 2"/>
    <property type="match status" value="1"/>
</dbReference>
<dbReference type="GeneID" id="117644725"/>
<accession>A0A6P8ZM98</accession>
<keyword evidence="2 3" id="KW-0560">Oxidoreductase</keyword>
<dbReference type="InterPro" id="IPR057326">
    <property type="entry name" value="KR_dom"/>
</dbReference>
<dbReference type="Pfam" id="PF01073">
    <property type="entry name" value="3Beta_HSD"/>
    <property type="match status" value="1"/>
</dbReference>
<protein>
    <submittedName>
        <fullName evidence="6">3 beta-hydroxysteroid dehydrogenase/Delta 5--&gt;4-isomerase</fullName>
    </submittedName>
</protein>
<dbReference type="OrthoDB" id="2735536at2759"/>
<organism evidence="6">
    <name type="scientific">Thrips palmi</name>
    <name type="common">Melon thrips</name>
    <dbReference type="NCBI Taxonomy" id="161013"/>
    <lineage>
        <taxon>Eukaryota</taxon>
        <taxon>Metazoa</taxon>
        <taxon>Ecdysozoa</taxon>
        <taxon>Arthropoda</taxon>
        <taxon>Hexapoda</taxon>
        <taxon>Insecta</taxon>
        <taxon>Pterygota</taxon>
        <taxon>Neoptera</taxon>
        <taxon>Paraneoptera</taxon>
        <taxon>Thysanoptera</taxon>
        <taxon>Terebrantia</taxon>
        <taxon>Thripoidea</taxon>
        <taxon>Thripidae</taxon>
        <taxon>Thrips</taxon>
    </lineage>
</organism>
<evidence type="ECO:0000256" key="3">
    <source>
        <dbReference type="RuleBase" id="RU004475"/>
    </source>
</evidence>
<reference evidence="6" key="1">
    <citation type="submission" date="2025-08" db="UniProtKB">
        <authorList>
            <consortium name="RefSeq"/>
        </authorList>
    </citation>
    <scope>IDENTIFICATION</scope>
    <source>
        <tissue evidence="6">Total insect</tissue>
    </source>
</reference>
<evidence type="ECO:0000313" key="5">
    <source>
        <dbReference type="Proteomes" id="UP000515158"/>
    </source>
</evidence>
<dbReference type="InterPro" id="IPR002225">
    <property type="entry name" value="3Beta_OHSteriod_DH/Estase"/>
</dbReference>
<evidence type="ECO:0000259" key="4">
    <source>
        <dbReference type="SMART" id="SM00822"/>
    </source>
</evidence>
<dbReference type="FunFam" id="3.40.50.720:FF:000495">
    <property type="entry name" value="3 hydroxysteroid dehydrogenase, putative"/>
    <property type="match status" value="1"/>
</dbReference>